<sequence>MTRFIQLSEKGFSGMFDFGLPVWLIIIFWLSIPFTLYILLANVSYLLMKRSKRARGLIPDGDEVVVAVLGDLGHSPRTLNQARQFAKLGYHVYLAGYLESDLPTSFYDNDDITVEALKVIRNDSNLPYLIFAGYKVIAQFYTLWKSFSELIDDKTKYVMLQNPPCIPALAVLCLLKFTHYPHIKLIIDWHNLNYTILNLKFKNLNHPLVRFLKYYEKILSRKFVDYNLTVTEKMAKFLIEDFGLNKKKVMTLYDKPSDNFVSLKSQSEADHIMGEIPELFNISPKYEPKKDHIVVVSSSFTEDEDFTILVDALIKLESKMLASNVGSKVFVFVTGKGPLKGNFIKMVNSHDWSKKKVIIKTAWLPIRLYPELLKLADIGVSLHYSSSGLDLPMKIVDLFGCGIPALSLNFGCIDELVKHGVNGLVMKDNKNADEMCDKIYNLFYEDPNLLLKLKEGAKIESESRWEDEWTSKLARTFKKK</sequence>
<evidence type="ECO:0000256" key="8">
    <source>
        <dbReference type="ARBA" id="ARBA00022692"/>
    </source>
</evidence>
<keyword evidence="11 18" id="KW-0472">Membrane</keyword>
<dbReference type="InterPro" id="IPR026051">
    <property type="entry name" value="ALG1-like"/>
</dbReference>
<evidence type="ECO:0000256" key="13">
    <source>
        <dbReference type="ARBA" id="ARBA00030745"/>
    </source>
</evidence>
<evidence type="ECO:0000256" key="1">
    <source>
        <dbReference type="ARBA" id="ARBA00004389"/>
    </source>
</evidence>
<evidence type="ECO:0000256" key="11">
    <source>
        <dbReference type="ARBA" id="ARBA00023136"/>
    </source>
</evidence>
<comment type="catalytic activity">
    <reaction evidence="17">
        <text>an N,N'-diacetylchitobiosyl-diphospho-di-trans,poly-cis-dolichol + GDP-alpha-D-mannose = a beta-D-Man-(1-&gt;4)-beta-D-GlcNAc-(1-&gt;4)-alpha-D-GlcNAc-diphospho-di-trans,poly-cis-dolichol + GDP + H(+)</text>
        <dbReference type="Rhea" id="RHEA:13865"/>
        <dbReference type="Rhea" id="RHEA-COMP:19510"/>
        <dbReference type="Rhea" id="RHEA-COMP:19511"/>
        <dbReference type="ChEBI" id="CHEBI:15378"/>
        <dbReference type="ChEBI" id="CHEBI:57269"/>
        <dbReference type="ChEBI" id="CHEBI:57527"/>
        <dbReference type="ChEBI" id="CHEBI:58189"/>
        <dbReference type="ChEBI" id="CHEBI:58472"/>
        <dbReference type="EC" id="2.4.1.142"/>
    </reaction>
    <physiologicalReaction direction="left-to-right" evidence="17">
        <dbReference type="Rhea" id="RHEA:13866"/>
    </physiologicalReaction>
</comment>
<comment type="similarity">
    <text evidence="3">Belongs to the glycosyltransferase group 1 family.</text>
</comment>
<comment type="pathway">
    <text evidence="2">Protein modification; protein glycosylation.</text>
</comment>
<evidence type="ECO:0000313" key="20">
    <source>
        <dbReference type="EMBL" id="ODV86633.1"/>
    </source>
</evidence>
<keyword evidence="10 18" id="KW-1133">Transmembrane helix</keyword>
<feature type="domain" description="Glycosyl transferase family 1" evidence="19">
    <location>
        <begin position="287"/>
        <end position="458"/>
    </location>
</feature>
<dbReference type="GO" id="GO:0004578">
    <property type="term" value="F:chitobiosyldiphosphodolichol beta-mannosyltransferase activity"/>
    <property type="evidence" value="ECO:0007669"/>
    <property type="project" value="UniProtKB-EC"/>
</dbReference>
<dbReference type="GO" id="GO:0005789">
    <property type="term" value="C:endoplasmic reticulum membrane"/>
    <property type="evidence" value="ECO:0007669"/>
    <property type="project" value="UniProtKB-SubCell"/>
</dbReference>
<dbReference type="EC" id="2.4.1.142" evidence="4"/>
<evidence type="ECO:0000256" key="5">
    <source>
        <dbReference type="ARBA" id="ARBA00015841"/>
    </source>
</evidence>
<accession>A0A1E4T4E0</accession>
<evidence type="ECO:0000256" key="2">
    <source>
        <dbReference type="ARBA" id="ARBA00004922"/>
    </source>
</evidence>
<dbReference type="PANTHER" id="PTHR13036:SF0">
    <property type="entry name" value="CHITOBIOSYLDIPHOSPHODOLICHOL BETA-MANNOSYLTRANSFERASE"/>
    <property type="match status" value="1"/>
</dbReference>
<dbReference type="Gene3D" id="3.40.50.2000">
    <property type="entry name" value="Glycogen Phosphorylase B"/>
    <property type="match status" value="2"/>
</dbReference>
<dbReference type="InterPro" id="IPR001296">
    <property type="entry name" value="Glyco_trans_1"/>
</dbReference>
<evidence type="ECO:0000259" key="19">
    <source>
        <dbReference type="Pfam" id="PF00534"/>
    </source>
</evidence>
<evidence type="ECO:0000256" key="3">
    <source>
        <dbReference type="ARBA" id="ARBA00006122"/>
    </source>
</evidence>
<dbReference type="Proteomes" id="UP000094801">
    <property type="component" value="Unassembled WGS sequence"/>
</dbReference>
<feature type="transmembrane region" description="Helical" evidence="18">
    <location>
        <begin position="20"/>
        <end position="47"/>
    </location>
</feature>
<dbReference type="Pfam" id="PF00534">
    <property type="entry name" value="Glycos_transf_1"/>
    <property type="match status" value="1"/>
</dbReference>
<evidence type="ECO:0000256" key="15">
    <source>
        <dbReference type="ARBA" id="ARBA00031566"/>
    </source>
</evidence>
<dbReference type="EMBL" id="KV453849">
    <property type="protein sequence ID" value="ODV86633.1"/>
    <property type="molecule type" value="Genomic_DNA"/>
</dbReference>
<evidence type="ECO:0000256" key="14">
    <source>
        <dbReference type="ARBA" id="ARBA00031434"/>
    </source>
</evidence>
<evidence type="ECO:0000256" key="18">
    <source>
        <dbReference type="SAM" id="Phobius"/>
    </source>
</evidence>
<comment type="subcellular location">
    <subcellularLocation>
        <location evidence="1">Endoplasmic reticulum membrane</location>
        <topology evidence="1">Single-pass membrane protein</topology>
    </subcellularLocation>
</comment>
<keyword evidence="21" id="KW-1185">Reference proteome</keyword>
<evidence type="ECO:0000256" key="4">
    <source>
        <dbReference type="ARBA" id="ARBA00012611"/>
    </source>
</evidence>
<keyword evidence="9" id="KW-0256">Endoplasmic reticulum</keyword>
<dbReference type="PANTHER" id="PTHR13036">
    <property type="entry name" value="BETA1,4 MANNOSYLTRANSFERASE"/>
    <property type="match status" value="1"/>
</dbReference>
<evidence type="ECO:0000256" key="7">
    <source>
        <dbReference type="ARBA" id="ARBA00022679"/>
    </source>
</evidence>
<keyword evidence="7 20" id="KW-0808">Transferase</keyword>
<name>A0A1E4T4E0_9ASCO</name>
<gene>
    <name evidence="20" type="ORF">CANARDRAFT_196077</name>
</gene>
<evidence type="ECO:0000256" key="9">
    <source>
        <dbReference type="ARBA" id="ARBA00022824"/>
    </source>
</evidence>
<evidence type="ECO:0000313" key="21">
    <source>
        <dbReference type="Proteomes" id="UP000094801"/>
    </source>
</evidence>
<reference evidence="21" key="1">
    <citation type="submission" date="2016-04" db="EMBL/GenBank/DDBJ databases">
        <title>Comparative genomics of biotechnologically important yeasts.</title>
        <authorList>
            <consortium name="DOE Joint Genome Institute"/>
            <person name="Riley R."/>
            <person name="Haridas S."/>
            <person name="Wolfe K.H."/>
            <person name="Lopes M.R."/>
            <person name="Hittinger C.T."/>
            <person name="Goker M."/>
            <person name="Salamov A."/>
            <person name="Wisecaver J."/>
            <person name="Long T.M."/>
            <person name="Aerts A.L."/>
            <person name="Barry K."/>
            <person name="Choi C."/>
            <person name="Clum A."/>
            <person name="Coughlan A.Y."/>
            <person name="Deshpande S."/>
            <person name="Douglass A.P."/>
            <person name="Hanson S.J."/>
            <person name="Klenk H.-P."/>
            <person name="Labutti K."/>
            <person name="Lapidus A."/>
            <person name="Lindquist E."/>
            <person name="Lipzen A."/>
            <person name="Meier-Kolthoff J.P."/>
            <person name="Ohm R.A."/>
            <person name="Otillar R.P."/>
            <person name="Pangilinan J."/>
            <person name="Peng Y."/>
            <person name="Rokas A."/>
            <person name="Rosa C.A."/>
            <person name="Scheuner C."/>
            <person name="Sibirny A.A."/>
            <person name="Slot J.C."/>
            <person name="Stielow J.B."/>
            <person name="Sun H."/>
            <person name="Kurtzman C.P."/>
            <person name="Blackwell M."/>
            <person name="Grigoriev I.V."/>
            <person name="Jeffries T.W."/>
        </authorList>
    </citation>
    <scope>NUCLEOTIDE SEQUENCE [LARGE SCALE GENOMIC DNA]</scope>
    <source>
        <strain evidence="21">NRRL YB-2248</strain>
    </source>
</reference>
<dbReference type="STRING" id="983967.A0A1E4T4E0"/>
<dbReference type="SUPFAM" id="SSF53756">
    <property type="entry name" value="UDP-Glycosyltransferase/glycogen phosphorylase"/>
    <property type="match status" value="1"/>
</dbReference>
<keyword evidence="6" id="KW-0328">Glycosyltransferase</keyword>
<evidence type="ECO:0000256" key="10">
    <source>
        <dbReference type="ARBA" id="ARBA00022989"/>
    </source>
</evidence>
<protein>
    <recommendedName>
        <fullName evidence="5">Chitobiosyldiphosphodolichol beta-mannosyltransferase</fullName>
        <ecNumber evidence="4">2.4.1.142</ecNumber>
    </recommendedName>
    <alternativeName>
        <fullName evidence="13">Asparagine-linked glycosylation protein 1</fullName>
    </alternativeName>
    <alternativeName>
        <fullName evidence="15">Beta-1,4-mannosyltransferase</fullName>
    </alternativeName>
    <alternativeName>
        <fullName evidence="16">GDP-Man:GlcNAc2-PP-dolichol mannosyltransferase</fullName>
    </alternativeName>
    <alternativeName>
        <fullName evidence="14">GDP-mannose-dolichol diphosphochitobiose mannosyltransferase</fullName>
    </alternativeName>
</protein>
<proteinExistence type="inferred from homology"/>
<dbReference type="OrthoDB" id="614844at2759"/>
<organism evidence="20 21">
    <name type="scientific">[Candida] arabinofermentans NRRL YB-2248</name>
    <dbReference type="NCBI Taxonomy" id="983967"/>
    <lineage>
        <taxon>Eukaryota</taxon>
        <taxon>Fungi</taxon>
        <taxon>Dikarya</taxon>
        <taxon>Ascomycota</taxon>
        <taxon>Saccharomycotina</taxon>
        <taxon>Pichiomycetes</taxon>
        <taxon>Pichiales</taxon>
        <taxon>Pichiaceae</taxon>
        <taxon>Ogataea</taxon>
        <taxon>Ogataea/Candida clade</taxon>
    </lineage>
</organism>
<dbReference type="AlphaFoldDB" id="A0A1E4T4E0"/>
<evidence type="ECO:0000256" key="12">
    <source>
        <dbReference type="ARBA" id="ARBA00024899"/>
    </source>
</evidence>
<dbReference type="UniPathway" id="UPA00378"/>
<comment type="function">
    <text evidence="12">Participates in the formation of the lipid-linked precursor oligosaccharide for N-glycosylation. Involved in assembling the dolichol-pyrophosphate-GlcNAc(2)-Man(5) intermediate on the cytoplasmic surface of the ER.</text>
</comment>
<evidence type="ECO:0000256" key="6">
    <source>
        <dbReference type="ARBA" id="ARBA00022676"/>
    </source>
</evidence>
<evidence type="ECO:0000256" key="17">
    <source>
        <dbReference type="ARBA" id="ARBA00045071"/>
    </source>
</evidence>
<evidence type="ECO:0000256" key="16">
    <source>
        <dbReference type="ARBA" id="ARBA00033088"/>
    </source>
</evidence>
<keyword evidence="8 18" id="KW-0812">Transmembrane</keyword>